<dbReference type="Proteomes" id="UP000198575">
    <property type="component" value="Unassembled WGS sequence"/>
</dbReference>
<dbReference type="PANTHER" id="PTHR35175">
    <property type="entry name" value="DUF1289 DOMAIN-CONTAINING PROTEIN"/>
    <property type="match status" value="1"/>
</dbReference>
<dbReference type="STRING" id="578942.SAMN05216289_105107"/>
<dbReference type="PANTHER" id="PTHR35175:SF2">
    <property type="entry name" value="DUF1289 DOMAIN-CONTAINING PROTEIN"/>
    <property type="match status" value="1"/>
</dbReference>
<sequence>MQISFPQPVLSPCIGICQLGDDGYCVGCLRSTAEIGRWLAMSAAEREHVMNVVLPEREAEKA</sequence>
<evidence type="ECO:0000313" key="2">
    <source>
        <dbReference type="Proteomes" id="UP000198575"/>
    </source>
</evidence>
<evidence type="ECO:0000313" key="1">
    <source>
        <dbReference type="EMBL" id="SFN14052.1"/>
    </source>
</evidence>
<dbReference type="AlphaFoldDB" id="A0A1I4WLH5"/>
<keyword evidence="2" id="KW-1185">Reference proteome</keyword>
<dbReference type="InterPro" id="IPR010710">
    <property type="entry name" value="DUF1289"/>
</dbReference>
<evidence type="ECO:0008006" key="3">
    <source>
        <dbReference type="Google" id="ProtNLM"/>
    </source>
</evidence>
<name>A0A1I4WLH5_9GAMM</name>
<reference evidence="1 2" key="1">
    <citation type="submission" date="2016-10" db="EMBL/GenBank/DDBJ databases">
        <authorList>
            <person name="de Groot N.N."/>
        </authorList>
    </citation>
    <scope>NUCLEOTIDE SEQUENCE [LARGE SCALE GENOMIC DNA]</scope>
    <source>
        <strain evidence="1 2">CGMCC 1.7659</strain>
    </source>
</reference>
<accession>A0A1I4WLH5</accession>
<dbReference type="RefSeq" id="WP_245778810.1">
    <property type="nucleotide sequence ID" value="NZ_FOVF01000005.1"/>
</dbReference>
<protein>
    <recommendedName>
        <fullName evidence="3">DUF1289 domain-containing protein</fullName>
    </recommendedName>
</protein>
<gene>
    <name evidence="1" type="ORF">SAMN05216289_105107</name>
</gene>
<dbReference type="EMBL" id="FOVF01000005">
    <property type="protein sequence ID" value="SFN14052.1"/>
    <property type="molecule type" value="Genomic_DNA"/>
</dbReference>
<dbReference type="Pfam" id="PF06945">
    <property type="entry name" value="DUF1289"/>
    <property type="match status" value="1"/>
</dbReference>
<proteinExistence type="predicted"/>
<organism evidence="1 2">
    <name type="scientific">Dokdonella immobilis</name>
    <dbReference type="NCBI Taxonomy" id="578942"/>
    <lineage>
        <taxon>Bacteria</taxon>
        <taxon>Pseudomonadati</taxon>
        <taxon>Pseudomonadota</taxon>
        <taxon>Gammaproteobacteria</taxon>
        <taxon>Lysobacterales</taxon>
        <taxon>Rhodanobacteraceae</taxon>
        <taxon>Dokdonella</taxon>
    </lineage>
</organism>